<sequence length="491" mass="53054">MISRRKFIKTSLAATTLAALNLEASQNEPKWDKEFDVLIVGSGLSANVAGIVLAEAGLKVALIEKMSRLGGNSVISQLDFACVGSDEQVNAGIKDSIELFVKDLNKAGKGFNDVAQSLRIAENSKRSYEFVKARGVKFANKLKHLGGHSVARSLETEGGGGAFVQTLNSHFESKGGASLKRVKAEEIIFDDSGKVIGLKVREGYKFDKSLADDDIQNTTGDSKFYKANKAVIFASGGYSADKAFKAAQNPRLALAKTPSNPGATAGALKMMLAAGATPIQLSLGRYSFGIPTEDLVFSMIVDGKNSKRFMNEDGDRQGLSDKILENMQDNNSNKFAVIIFDEVGFGSSHDPKRLNKFVEDGKMKKFQNLDELAKEFGLNLEVLNSEIKRYNENIEKKDDSDFKKDLSRVNTISKAPFYAMQAAPGISYTPGGVRVSLNFEVLALKDNMPIKNLYAIGEATGGIHGYARLTSCSTPDCISSGLIAAEHILKA</sequence>
<evidence type="ECO:0000256" key="5">
    <source>
        <dbReference type="RuleBase" id="RU366062"/>
    </source>
</evidence>
<protein>
    <submittedName>
        <fullName evidence="8">Flavocytochrome c</fullName>
    </submittedName>
</protein>
<comment type="similarity">
    <text evidence="5">Belongs to the FAD-dependent oxidoreductase 2 family. FRD/SDH subfamily.</text>
</comment>
<evidence type="ECO:0000256" key="6">
    <source>
        <dbReference type="SAM" id="Coils"/>
    </source>
</evidence>
<dbReference type="AlphaFoldDB" id="A0A1Y5N7E4"/>
<evidence type="ECO:0000256" key="4">
    <source>
        <dbReference type="ARBA" id="ARBA00023002"/>
    </source>
</evidence>
<dbReference type="InterPro" id="IPR010960">
    <property type="entry name" value="Flavocytochrome_c"/>
</dbReference>
<evidence type="ECO:0000256" key="3">
    <source>
        <dbReference type="ARBA" id="ARBA00022827"/>
    </source>
</evidence>
<evidence type="ECO:0000256" key="1">
    <source>
        <dbReference type="ARBA" id="ARBA00001974"/>
    </source>
</evidence>
<feature type="coiled-coil region" evidence="6">
    <location>
        <begin position="373"/>
        <end position="400"/>
    </location>
</feature>
<dbReference type="Gene3D" id="3.50.50.60">
    <property type="entry name" value="FAD/NAD(P)-binding domain"/>
    <property type="match status" value="1"/>
</dbReference>
<dbReference type="EMBL" id="NDYQ01000015">
    <property type="protein sequence ID" value="OUT16439.1"/>
    <property type="molecule type" value="Genomic_DNA"/>
</dbReference>
<dbReference type="PANTHER" id="PTHR43400:SF7">
    <property type="entry name" value="FAD-DEPENDENT OXIDOREDUCTASE 2 FAD BINDING DOMAIN-CONTAINING PROTEIN"/>
    <property type="match status" value="1"/>
</dbReference>
<dbReference type="Gene3D" id="3.90.700.10">
    <property type="entry name" value="Succinate dehydrogenase/fumarate reductase flavoprotein, catalytic domain"/>
    <property type="match status" value="1"/>
</dbReference>
<evidence type="ECO:0000256" key="2">
    <source>
        <dbReference type="ARBA" id="ARBA00022630"/>
    </source>
</evidence>
<name>A0A1Y5N7E4_9BACT</name>
<dbReference type="InterPro" id="IPR050315">
    <property type="entry name" value="FAD-oxidoreductase_2"/>
</dbReference>
<comment type="cofactor">
    <cofactor evidence="1">
        <name>FAD</name>
        <dbReference type="ChEBI" id="CHEBI:57692"/>
    </cofactor>
</comment>
<dbReference type="Pfam" id="PF00890">
    <property type="entry name" value="FAD_binding_2"/>
    <property type="match status" value="1"/>
</dbReference>
<evidence type="ECO:0000259" key="7">
    <source>
        <dbReference type="Pfam" id="PF00890"/>
    </source>
</evidence>
<evidence type="ECO:0000313" key="9">
    <source>
        <dbReference type="Proteomes" id="UP000195893"/>
    </source>
</evidence>
<dbReference type="InterPro" id="IPR027477">
    <property type="entry name" value="Succ_DH/fumarate_Rdtase_cat_sf"/>
</dbReference>
<dbReference type="NCBIfam" id="TIGR01813">
    <property type="entry name" value="flavo_cyto_c"/>
    <property type="match status" value="1"/>
</dbReference>
<dbReference type="InterPro" id="IPR003953">
    <property type="entry name" value="FAD-dep_OxRdtase_2_FAD-bd"/>
</dbReference>
<dbReference type="PANTHER" id="PTHR43400">
    <property type="entry name" value="FUMARATE REDUCTASE"/>
    <property type="match status" value="1"/>
</dbReference>
<accession>A0A1Y5N7E4</accession>
<comment type="caution">
    <text evidence="8">The sequence shown here is derived from an EMBL/GenBank/DDBJ whole genome shotgun (WGS) entry which is preliminary data.</text>
</comment>
<keyword evidence="3 5" id="KW-0274">FAD</keyword>
<dbReference type="SUPFAM" id="SSF51905">
    <property type="entry name" value="FAD/NAD(P)-binding domain"/>
    <property type="match status" value="1"/>
</dbReference>
<gene>
    <name evidence="8" type="ORF">B9N60_08755</name>
</gene>
<proteinExistence type="inferred from homology"/>
<dbReference type="RefSeq" id="WP_087582076.1">
    <property type="nucleotide sequence ID" value="NZ_NDYQ01000015.1"/>
</dbReference>
<dbReference type="Proteomes" id="UP000195893">
    <property type="component" value="Unassembled WGS sequence"/>
</dbReference>
<dbReference type="GO" id="GO:0010181">
    <property type="term" value="F:FMN binding"/>
    <property type="evidence" value="ECO:0007669"/>
    <property type="project" value="InterPro"/>
</dbReference>
<dbReference type="GO" id="GO:0016491">
    <property type="term" value="F:oxidoreductase activity"/>
    <property type="evidence" value="ECO:0007669"/>
    <property type="project" value="UniProtKB-KW"/>
</dbReference>
<keyword evidence="2 5" id="KW-0285">Flavoprotein</keyword>
<keyword evidence="6" id="KW-0175">Coiled coil</keyword>
<dbReference type="InterPro" id="IPR036188">
    <property type="entry name" value="FAD/NAD-bd_sf"/>
</dbReference>
<evidence type="ECO:0000313" key="8">
    <source>
        <dbReference type="EMBL" id="OUT16439.1"/>
    </source>
</evidence>
<feature type="domain" description="FAD-dependent oxidoreductase 2 FAD-binding" evidence="7">
    <location>
        <begin position="36"/>
        <end position="473"/>
    </location>
</feature>
<dbReference type="SUPFAM" id="SSF56425">
    <property type="entry name" value="Succinate dehydrogenase/fumarate reductase flavoprotein, catalytic domain"/>
    <property type="match status" value="1"/>
</dbReference>
<organism evidence="8 9">
    <name type="scientific">Campylobacter concisus</name>
    <dbReference type="NCBI Taxonomy" id="199"/>
    <lineage>
        <taxon>Bacteria</taxon>
        <taxon>Pseudomonadati</taxon>
        <taxon>Campylobacterota</taxon>
        <taxon>Epsilonproteobacteria</taxon>
        <taxon>Campylobacterales</taxon>
        <taxon>Campylobacteraceae</taxon>
        <taxon>Campylobacter</taxon>
    </lineage>
</organism>
<keyword evidence="4 5" id="KW-0560">Oxidoreductase</keyword>
<reference evidence="8 9" key="1">
    <citation type="submission" date="2017-04" db="EMBL/GenBank/DDBJ databases">
        <title>Complete genome of Campylobacter concisus ATCC 33237T and draft genomes for an additional eight well characterized C. concisus strains.</title>
        <authorList>
            <person name="Cornelius A.J."/>
            <person name="Miller W.G."/>
            <person name="Lastovica A.J."/>
            <person name="On S.L."/>
            <person name="French N.P."/>
            <person name="Vandenberg O."/>
            <person name="Biggs P.J."/>
        </authorList>
    </citation>
    <scope>NUCLEOTIDE SEQUENCE [LARGE SCALE GENOMIC DNA]</scope>
    <source>
        <strain evidence="8 9">Lasto127.99</strain>
    </source>
</reference>